<dbReference type="RefSeq" id="WP_110305354.1">
    <property type="nucleotide sequence ID" value="NZ_QJHK01000002.1"/>
</dbReference>
<keyword evidence="4" id="KW-0472">Membrane</keyword>
<evidence type="ECO:0000259" key="7">
    <source>
        <dbReference type="Pfam" id="PF14322"/>
    </source>
</evidence>
<comment type="similarity">
    <text evidence="2">Belongs to the SusD family.</text>
</comment>
<feature type="domain" description="RagB/SusD" evidence="6">
    <location>
        <begin position="332"/>
        <end position="457"/>
    </location>
</feature>
<dbReference type="InterPro" id="IPR033985">
    <property type="entry name" value="SusD-like_N"/>
</dbReference>
<comment type="subcellular location">
    <subcellularLocation>
        <location evidence="1">Cell outer membrane</location>
    </subcellularLocation>
</comment>
<evidence type="ECO:0000256" key="1">
    <source>
        <dbReference type="ARBA" id="ARBA00004442"/>
    </source>
</evidence>
<evidence type="ECO:0000256" key="4">
    <source>
        <dbReference type="ARBA" id="ARBA00023136"/>
    </source>
</evidence>
<evidence type="ECO:0000256" key="2">
    <source>
        <dbReference type="ARBA" id="ARBA00006275"/>
    </source>
</evidence>
<dbReference type="InterPro" id="IPR011990">
    <property type="entry name" value="TPR-like_helical_dom_sf"/>
</dbReference>
<dbReference type="InterPro" id="IPR012944">
    <property type="entry name" value="SusD_RagB_dom"/>
</dbReference>
<protein>
    <recommendedName>
        <fullName evidence="10">RagB/SusD family nutrient uptake outer membrane protein</fullName>
    </recommendedName>
</protein>
<comment type="caution">
    <text evidence="8">The sequence shown here is derived from an EMBL/GenBank/DDBJ whole genome shotgun (WGS) entry which is preliminary data.</text>
</comment>
<keyword evidence="3" id="KW-0732">Signal</keyword>
<evidence type="ECO:0000256" key="5">
    <source>
        <dbReference type="ARBA" id="ARBA00023237"/>
    </source>
</evidence>
<name>A0A2V4BWY2_9FLAO</name>
<evidence type="ECO:0000256" key="3">
    <source>
        <dbReference type="ARBA" id="ARBA00022729"/>
    </source>
</evidence>
<dbReference type="Proteomes" id="UP000247903">
    <property type="component" value="Unassembled WGS sequence"/>
</dbReference>
<keyword evidence="9" id="KW-1185">Reference proteome</keyword>
<dbReference type="OrthoDB" id="621570at2"/>
<dbReference type="SUPFAM" id="SSF48452">
    <property type="entry name" value="TPR-like"/>
    <property type="match status" value="1"/>
</dbReference>
<dbReference type="PROSITE" id="PS51257">
    <property type="entry name" value="PROKAR_LIPOPROTEIN"/>
    <property type="match status" value="1"/>
</dbReference>
<evidence type="ECO:0000313" key="9">
    <source>
        <dbReference type="Proteomes" id="UP000247903"/>
    </source>
</evidence>
<sequence length="457" mass="51744">MKNIFTKYTYIFSFLILAGLTGCEDMLDVDLSVNELSSETVYVSDQTADAAVNGIYQSMVTSFYYNNLHHVLGQTSDELIPQNGIATVYSSNEIEEIDGTIGSMWSELYKTIYNANNVVEGVSKSKTLNPVKSKQWIAEAKFLRAYCYFYLTNIWGDVPLVLTTNIDVSALLPKSSQEAVYEQIILDLTDASKDLPTDYTKYKEQQRIRATKWAAEALLARVNLYLGKWTDATTHATAVLNETGTYKIITGLSESNSPFISDNEESILQIPYYNVNYTYEGAFVFTTAGRSLLRKGNALFETGDDRKTKWTIDIKDRNGAFLGIAPYKYKVNFGSSFSERSTVLRLAELYLIRAEARVKSNDITGAQEDINVIRNRALLSNTTLTDPNQLLDLIALERQREFFAENGHRWMDLKRTGKLDETLSVLSDKIWKTTDRLYPIPEEAIRSNPFLKQNSGY</sequence>
<evidence type="ECO:0000313" key="8">
    <source>
        <dbReference type="EMBL" id="PXY42383.1"/>
    </source>
</evidence>
<feature type="domain" description="SusD-like N-terminal" evidence="7">
    <location>
        <begin position="49"/>
        <end position="224"/>
    </location>
</feature>
<dbReference type="Pfam" id="PF14322">
    <property type="entry name" value="SusD-like_3"/>
    <property type="match status" value="1"/>
</dbReference>
<gene>
    <name evidence="8" type="ORF">DMB65_03905</name>
</gene>
<organism evidence="8 9">
    <name type="scientific">Flavobacterium cheongpyeongense</name>
    <dbReference type="NCBI Taxonomy" id="2212651"/>
    <lineage>
        <taxon>Bacteria</taxon>
        <taxon>Pseudomonadati</taxon>
        <taxon>Bacteroidota</taxon>
        <taxon>Flavobacteriia</taxon>
        <taxon>Flavobacteriales</taxon>
        <taxon>Flavobacteriaceae</taxon>
        <taxon>Flavobacterium</taxon>
    </lineage>
</organism>
<keyword evidence="5" id="KW-0998">Cell outer membrane</keyword>
<evidence type="ECO:0000259" key="6">
    <source>
        <dbReference type="Pfam" id="PF07980"/>
    </source>
</evidence>
<dbReference type="Pfam" id="PF07980">
    <property type="entry name" value="SusD_RagB"/>
    <property type="match status" value="1"/>
</dbReference>
<dbReference type="Gene3D" id="1.25.40.390">
    <property type="match status" value="1"/>
</dbReference>
<dbReference type="CDD" id="cd08977">
    <property type="entry name" value="SusD"/>
    <property type="match status" value="1"/>
</dbReference>
<evidence type="ECO:0008006" key="10">
    <source>
        <dbReference type="Google" id="ProtNLM"/>
    </source>
</evidence>
<dbReference type="EMBL" id="QJHK01000002">
    <property type="protein sequence ID" value="PXY42383.1"/>
    <property type="molecule type" value="Genomic_DNA"/>
</dbReference>
<reference evidence="8 9" key="1">
    <citation type="submission" date="2018-05" db="EMBL/GenBank/DDBJ databases">
        <title>Flavobacterium sp. strain IMCC34759, incomplete genome.</title>
        <authorList>
            <person name="Joung Y."/>
            <person name="Cho J."/>
        </authorList>
    </citation>
    <scope>NUCLEOTIDE SEQUENCE [LARGE SCALE GENOMIC DNA]</scope>
    <source>
        <strain evidence="8 9">IMCC34759</strain>
    </source>
</reference>
<accession>A0A2V4BWY2</accession>
<dbReference type="GO" id="GO:0009279">
    <property type="term" value="C:cell outer membrane"/>
    <property type="evidence" value="ECO:0007669"/>
    <property type="project" value="UniProtKB-SubCell"/>
</dbReference>
<proteinExistence type="inferred from homology"/>
<dbReference type="AlphaFoldDB" id="A0A2V4BWY2"/>